<evidence type="ECO:0000259" key="15">
    <source>
        <dbReference type="PROSITE" id="PS50893"/>
    </source>
</evidence>
<proteinExistence type="inferred from homology"/>
<keyword evidence="8" id="KW-0267">Excision nuclease</keyword>
<feature type="region of interest" description="Disordered" evidence="14">
    <location>
        <begin position="1"/>
        <end position="20"/>
    </location>
</feature>
<gene>
    <name evidence="16" type="ORF">QFZ56_000696</name>
</gene>
<dbReference type="InterPro" id="IPR003593">
    <property type="entry name" value="AAA+_ATPase"/>
</dbReference>
<dbReference type="Pfam" id="PF00005">
    <property type="entry name" value="ABC_tran"/>
    <property type="match status" value="1"/>
</dbReference>
<evidence type="ECO:0000313" key="16">
    <source>
        <dbReference type="EMBL" id="MDQ0681733.1"/>
    </source>
</evidence>
<keyword evidence="3" id="KW-0677">Repeat</keyword>
<evidence type="ECO:0000256" key="8">
    <source>
        <dbReference type="ARBA" id="ARBA00022881"/>
    </source>
</evidence>
<sequence>MSMARRTDAQSPASHVADSHDLIRVHGARENNLKDVSIEIPKRRLTVFTGVSGSGKSSLVFDTIAAESQRLINETYSAFVQGFMPNLSRPEVDVLDGLTTAIIVDQQRLGADPRSTVGTATDANAMLRILFSRLGEPHIGPPSAYSFNTASVRASGAITVERGTKKAVKATYSRTGGMCPRCEGRGTVSDIDLTQLYDDSKSLNEGALTIPGYSMDGWYGRIFGGCGFFDPDKPIRRFTKKELHDLLHKEPTKIKVDGINLTYEGLIPKIQKSMLSKDIDALQPHIRAFVERAMTFTVCPECDGTRLSEGARASKIDGVSIADACAMQISDLAEWVRGVREPSVAPLLTALQHTLDSFAEIGLGYLSLERPSGTLSGGEAQRVKMIRHLGSSLTDVTYVFDEPTTGLHPHDISRMNNLLLRLRDKGNTVLVVEHKPQTIAIADHVVDLGPGAGTAGGSVCFEGTVEGLRAGDTITGRHLDDRAAVKQTVREPTGALEVRGASAHNLQDVDVDIPLGVLVVVTGVAGSGKSSLVHGSIPPGEGVVAVDQGAIRGSRRSNPATYTGLLDPIRKAFAKANGVKPALFSANSEGACPTCNGAGVVYTDLAMMAGVATTCEECEGKRFQASVLEYRLGGRDISEVLAMSVTEAEEFFAAGEAATPAAHRVLGRLVDVGLGYVSLGQPLTTLSGGERQRLKLATHMADKGGVYVLDEPTTGLHLADVEQLLGLLDRLVDAGKSVVVVEHHPAVMAHADWIIDLGPGAGHDGGRIVFEGTPADLVAARSTLTGEHLADYVGA</sequence>
<evidence type="ECO:0000256" key="2">
    <source>
        <dbReference type="ARBA" id="ARBA00022490"/>
    </source>
</evidence>
<evidence type="ECO:0000313" key="17">
    <source>
        <dbReference type="Proteomes" id="UP001243364"/>
    </source>
</evidence>
<evidence type="ECO:0000256" key="1">
    <source>
        <dbReference type="ARBA" id="ARBA00004496"/>
    </source>
</evidence>
<dbReference type="RefSeq" id="WP_373430287.1">
    <property type="nucleotide sequence ID" value="NZ_JAUSYA010000001.1"/>
</dbReference>
<evidence type="ECO:0000256" key="5">
    <source>
        <dbReference type="ARBA" id="ARBA00022763"/>
    </source>
</evidence>
<dbReference type="Gene3D" id="1.20.1580.10">
    <property type="entry name" value="ABC transporter ATPase like domain"/>
    <property type="match status" value="2"/>
</dbReference>
<feature type="domain" description="ABC transporter" evidence="15">
    <location>
        <begin position="17"/>
        <end position="475"/>
    </location>
</feature>
<comment type="caution">
    <text evidence="16">The sequence shown here is derived from an EMBL/GenBank/DDBJ whole genome shotgun (WGS) entry which is preliminary data.</text>
</comment>
<dbReference type="InterPro" id="IPR003439">
    <property type="entry name" value="ABC_transporter-like_ATP-bd"/>
</dbReference>
<feature type="domain" description="ABC transporter" evidence="15">
    <location>
        <begin position="489"/>
        <end position="784"/>
    </location>
</feature>
<comment type="similarity">
    <text evidence="11">Belongs to the ABC transporter superfamily. UvrA family.</text>
</comment>
<dbReference type="PANTHER" id="PTHR43152">
    <property type="entry name" value="UVRABC SYSTEM PROTEIN A"/>
    <property type="match status" value="1"/>
</dbReference>
<keyword evidence="2" id="KW-0963">Cytoplasm</keyword>
<protein>
    <recommendedName>
        <fullName evidence="12">UvrABC system protein A</fullName>
    </recommendedName>
    <alternativeName>
        <fullName evidence="13">Excinuclease ABC subunit A</fullName>
    </alternativeName>
</protein>
<keyword evidence="10" id="KW-0234">DNA repair</keyword>
<evidence type="ECO:0000256" key="10">
    <source>
        <dbReference type="ARBA" id="ARBA00023204"/>
    </source>
</evidence>
<evidence type="ECO:0000256" key="9">
    <source>
        <dbReference type="ARBA" id="ARBA00023125"/>
    </source>
</evidence>
<keyword evidence="6" id="KW-0228">DNA excision</keyword>
<dbReference type="Gene3D" id="1.10.8.280">
    <property type="entry name" value="ABC transporter ATPase domain-like"/>
    <property type="match status" value="1"/>
</dbReference>
<accession>A0ABU0PVS2</accession>
<evidence type="ECO:0000256" key="7">
    <source>
        <dbReference type="ARBA" id="ARBA00022840"/>
    </source>
</evidence>
<organism evidence="16 17">
    <name type="scientific">Streptomyces achromogenes</name>
    <dbReference type="NCBI Taxonomy" id="67255"/>
    <lineage>
        <taxon>Bacteria</taxon>
        <taxon>Bacillati</taxon>
        <taxon>Actinomycetota</taxon>
        <taxon>Actinomycetes</taxon>
        <taxon>Kitasatosporales</taxon>
        <taxon>Streptomycetaceae</taxon>
        <taxon>Streptomyces</taxon>
    </lineage>
</organism>
<evidence type="ECO:0000256" key="12">
    <source>
        <dbReference type="ARBA" id="ARBA00039316"/>
    </source>
</evidence>
<dbReference type="Proteomes" id="UP001243364">
    <property type="component" value="Unassembled WGS sequence"/>
</dbReference>
<evidence type="ECO:0000256" key="3">
    <source>
        <dbReference type="ARBA" id="ARBA00022737"/>
    </source>
</evidence>
<dbReference type="PROSITE" id="PS50893">
    <property type="entry name" value="ABC_TRANSPORTER_2"/>
    <property type="match status" value="2"/>
</dbReference>
<name>A0ABU0PVS2_STRAH</name>
<evidence type="ECO:0000256" key="13">
    <source>
        <dbReference type="ARBA" id="ARBA00042156"/>
    </source>
</evidence>
<evidence type="ECO:0000256" key="4">
    <source>
        <dbReference type="ARBA" id="ARBA00022741"/>
    </source>
</evidence>
<keyword evidence="9" id="KW-0238">DNA-binding</keyword>
<dbReference type="PANTHER" id="PTHR43152:SF2">
    <property type="entry name" value="DRUG RESISTANCE ABC TRANSPORTER"/>
    <property type="match status" value="1"/>
</dbReference>
<dbReference type="EMBL" id="JAUSYA010000001">
    <property type="protein sequence ID" value="MDQ0681733.1"/>
    <property type="molecule type" value="Genomic_DNA"/>
</dbReference>
<dbReference type="SMART" id="SM00382">
    <property type="entry name" value="AAA"/>
    <property type="match status" value="2"/>
</dbReference>
<evidence type="ECO:0000256" key="11">
    <source>
        <dbReference type="ARBA" id="ARBA00038000"/>
    </source>
</evidence>
<comment type="subcellular location">
    <subcellularLocation>
        <location evidence="1">Cytoplasm</location>
    </subcellularLocation>
</comment>
<dbReference type="Gene3D" id="3.40.50.300">
    <property type="entry name" value="P-loop containing nucleotide triphosphate hydrolases"/>
    <property type="match status" value="3"/>
</dbReference>
<keyword evidence="7" id="KW-0067">ATP-binding</keyword>
<evidence type="ECO:0000256" key="14">
    <source>
        <dbReference type="SAM" id="MobiDB-lite"/>
    </source>
</evidence>
<keyword evidence="17" id="KW-1185">Reference proteome</keyword>
<keyword evidence="5" id="KW-0227">DNA damage</keyword>
<dbReference type="SUPFAM" id="SSF52540">
    <property type="entry name" value="P-loop containing nucleoside triphosphate hydrolases"/>
    <property type="match status" value="2"/>
</dbReference>
<keyword evidence="4" id="KW-0547">Nucleotide-binding</keyword>
<evidence type="ECO:0000256" key="6">
    <source>
        <dbReference type="ARBA" id="ARBA00022769"/>
    </source>
</evidence>
<dbReference type="InterPro" id="IPR027417">
    <property type="entry name" value="P-loop_NTPase"/>
</dbReference>
<reference evidence="16 17" key="1">
    <citation type="submission" date="2023-07" db="EMBL/GenBank/DDBJ databases">
        <title>Comparative genomics of wheat-associated soil bacteria to identify genetic determinants of phenazine resistance.</title>
        <authorList>
            <person name="Mouncey N."/>
        </authorList>
    </citation>
    <scope>NUCLEOTIDE SEQUENCE [LARGE SCALE GENOMIC DNA]</scope>
    <source>
        <strain evidence="16 17">W4I19-2</strain>
    </source>
</reference>